<dbReference type="AlphaFoldDB" id="A0AA38PPP8"/>
<gene>
    <name evidence="1" type="ORF">F5890DRAFT_1559237</name>
</gene>
<protein>
    <submittedName>
        <fullName evidence="1">Uncharacterized protein</fullName>
    </submittedName>
</protein>
<comment type="caution">
    <text evidence="1">The sequence shown here is derived from an EMBL/GenBank/DDBJ whole genome shotgun (WGS) entry which is preliminary data.</text>
</comment>
<accession>A0AA38PPP8</accession>
<dbReference type="EMBL" id="MU802510">
    <property type="protein sequence ID" value="KAJ3979066.1"/>
    <property type="molecule type" value="Genomic_DNA"/>
</dbReference>
<name>A0AA38PPP8_9AGAR</name>
<proteinExistence type="predicted"/>
<dbReference type="Proteomes" id="UP001163850">
    <property type="component" value="Unassembled WGS sequence"/>
</dbReference>
<evidence type="ECO:0000313" key="1">
    <source>
        <dbReference type="EMBL" id="KAJ3979066.1"/>
    </source>
</evidence>
<evidence type="ECO:0000313" key="2">
    <source>
        <dbReference type="Proteomes" id="UP001163850"/>
    </source>
</evidence>
<reference evidence="1" key="1">
    <citation type="submission" date="2022-08" db="EMBL/GenBank/DDBJ databases">
        <authorList>
            <consortium name="DOE Joint Genome Institute"/>
            <person name="Min B."/>
            <person name="Riley R."/>
            <person name="Sierra-Patev S."/>
            <person name="Naranjo-Ortiz M."/>
            <person name="Looney B."/>
            <person name="Konkel Z."/>
            <person name="Slot J.C."/>
            <person name="Sakamoto Y."/>
            <person name="Steenwyk J.L."/>
            <person name="Rokas A."/>
            <person name="Carro J."/>
            <person name="Camarero S."/>
            <person name="Ferreira P."/>
            <person name="Molpeceres G."/>
            <person name="Ruiz-Duenas F.J."/>
            <person name="Serrano A."/>
            <person name="Henrissat B."/>
            <person name="Drula E."/>
            <person name="Hughes K.W."/>
            <person name="Mata J.L."/>
            <person name="Ishikawa N.K."/>
            <person name="Vargas-Isla R."/>
            <person name="Ushijima S."/>
            <person name="Smith C.A."/>
            <person name="Ahrendt S."/>
            <person name="Andreopoulos W."/>
            <person name="He G."/>
            <person name="Labutti K."/>
            <person name="Lipzen A."/>
            <person name="Ng V."/>
            <person name="Sandor L."/>
            <person name="Barry K."/>
            <person name="Martinez A.T."/>
            <person name="Xiao Y."/>
            <person name="Gibbons J.G."/>
            <person name="Terashima K."/>
            <person name="Hibbett D.S."/>
            <person name="Grigoriev I.V."/>
        </authorList>
    </citation>
    <scope>NUCLEOTIDE SEQUENCE</scope>
    <source>
        <strain evidence="1">TFB7829</strain>
    </source>
</reference>
<sequence length="459" mass="51302">MNDGRAQGKTLAPEEHAVEVVQYQDWISKDFPPARRQAIFHSRSILIRNAPHNIYNFNSLSDMEVLLGEEILYNFGLLKNCNSPSFNPNDGHFKATLEELIKAAELRQAIINCLDISIPSTKAPGCQGLAIQAEAEGYIKERVDQEGMYWAIAGQKGAYSLLHIDANGLCTVVEPMTGQKYWVIARPKHDVIMSSIDLLNILNLELKDISRFGISMQSSFNQYHETCDSPLLMTLEDSLCFGSHCYSSQTLTQTALGIYHTLTTGGLITNTSHPQALESLCHISMWWYNLISHPKDILLKTVANSPGQALVFLDLSLLMFCAGLPLAHKPNFTIVEDVIGFLDLANLVTLAPVLNVRGYWGGGEGGLRGEQQFIPADTITLYREARQLVEEMKVWLFSHFKMGLEDRVDELDDINCLETLSKTHLFHQCQALILQKSKAEEVGIGGENQEVEKLWLVHA</sequence>
<organism evidence="1 2">
    <name type="scientific">Lentinula detonsa</name>
    <dbReference type="NCBI Taxonomy" id="2804962"/>
    <lineage>
        <taxon>Eukaryota</taxon>
        <taxon>Fungi</taxon>
        <taxon>Dikarya</taxon>
        <taxon>Basidiomycota</taxon>
        <taxon>Agaricomycotina</taxon>
        <taxon>Agaricomycetes</taxon>
        <taxon>Agaricomycetidae</taxon>
        <taxon>Agaricales</taxon>
        <taxon>Marasmiineae</taxon>
        <taxon>Omphalotaceae</taxon>
        <taxon>Lentinula</taxon>
    </lineage>
</organism>